<name>A0A1Q6DVH6_METT1</name>
<evidence type="ECO:0000313" key="2">
    <source>
        <dbReference type="Proteomes" id="UP000185744"/>
    </source>
</evidence>
<dbReference type="AlphaFoldDB" id="A0A1Q6DVH6"/>
<evidence type="ECO:0000313" key="1">
    <source>
        <dbReference type="EMBL" id="OKY78364.1"/>
    </source>
</evidence>
<dbReference type="Proteomes" id="UP000185744">
    <property type="component" value="Unassembled WGS sequence"/>
</dbReference>
<accession>A0A1Q6DVH6</accession>
<sequence length="63" mass="7015">MEVCQIKVVDAGSIVELIKKSKKLGIGSFNVINCFIDSISSCWGDRFFAWSKISPFCDAFTFS</sequence>
<organism evidence="1 2">
    <name type="scientific">Methanohalarchaeum thermophilum</name>
    <dbReference type="NCBI Taxonomy" id="1903181"/>
    <lineage>
        <taxon>Archaea</taxon>
        <taxon>Methanobacteriati</taxon>
        <taxon>Methanobacteriota</taxon>
        <taxon>Methanonatronarchaeia</taxon>
        <taxon>Methanonatronarchaeales</taxon>
        <taxon>Methanonatronarchaeaceae</taxon>
        <taxon>Candidatus Methanohalarchaeum</taxon>
    </lineage>
</organism>
<proteinExistence type="predicted"/>
<comment type="caution">
    <text evidence="1">The sequence shown here is derived from an EMBL/GenBank/DDBJ whole genome shotgun (WGS) entry which is preliminary data.</text>
</comment>
<dbReference type="EMBL" id="MSDW01000001">
    <property type="protein sequence ID" value="OKY78364.1"/>
    <property type="molecule type" value="Genomic_DNA"/>
</dbReference>
<gene>
    <name evidence="1" type="ORF">BTN85_0855</name>
</gene>
<protein>
    <submittedName>
        <fullName evidence="1">Uncharacterized protein</fullName>
    </submittedName>
</protein>
<reference evidence="1" key="1">
    <citation type="submission" date="2016-12" db="EMBL/GenBank/DDBJ databases">
        <title>Discovery of methanogenic haloarchaea.</title>
        <authorList>
            <person name="Sorokin D.Y."/>
            <person name="Makarova K.S."/>
            <person name="Abbas B."/>
            <person name="Ferrer M."/>
            <person name="Golyshin P.N."/>
        </authorList>
    </citation>
    <scope>NUCLEOTIDE SEQUENCE [LARGE SCALE GENOMIC DNA]</scope>
    <source>
        <strain evidence="1">HMET1</strain>
    </source>
</reference>
<dbReference type="InParanoid" id="A0A1Q6DVH6"/>
<keyword evidence="2" id="KW-1185">Reference proteome</keyword>